<dbReference type="InterPro" id="IPR051297">
    <property type="entry name" value="PalB/RIM13"/>
</dbReference>
<dbReference type="SUPFAM" id="SSF54001">
    <property type="entry name" value="Cysteine proteinases"/>
    <property type="match status" value="1"/>
</dbReference>
<protein>
    <recommendedName>
        <fullName evidence="8">Calpain catalytic domain-containing protein</fullName>
    </recommendedName>
</protein>
<keyword evidence="2 6" id="KW-0645">Protease</keyword>
<evidence type="ECO:0000256" key="5">
    <source>
        <dbReference type="PIRSR" id="PIRSR622684-1"/>
    </source>
</evidence>
<evidence type="ECO:0000256" key="4">
    <source>
        <dbReference type="ARBA" id="ARBA00022807"/>
    </source>
</evidence>
<dbReference type="SMART" id="SM00230">
    <property type="entry name" value="CysPc"/>
    <property type="match status" value="1"/>
</dbReference>
<feature type="region of interest" description="Disordered" evidence="7">
    <location>
        <begin position="162"/>
        <end position="192"/>
    </location>
</feature>
<feature type="domain" description="Calpain catalytic" evidence="8">
    <location>
        <begin position="254"/>
        <end position="532"/>
    </location>
</feature>
<evidence type="ECO:0000256" key="2">
    <source>
        <dbReference type="ARBA" id="ARBA00022670"/>
    </source>
</evidence>
<dbReference type="GO" id="GO:0008234">
    <property type="term" value="F:cysteine-type peptidase activity"/>
    <property type="evidence" value="ECO:0007669"/>
    <property type="project" value="UniProtKB-UniRule"/>
</dbReference>
<dbReference type="InterPro" id="IPR036181">
    <property type="entry name" value="MIT_dom_sf"/>
</dbReference>
<dbReference type="SUPFAM" id="SSF116846">
    <property type="entry name" value="MIT domain"/>
    <property type="match status" value="2"/>
</dbReference>
<dbReference type="PANTHER" id="PTHR46143">
    <property type="entry name" value="CALPAIN-7"/>
    <property type="match status" value="1"/>
</dbReference>
<dbReference type="InterPro" id="IPR022684">
    <property type="entry name" value="Calpain_cysteine_protease"/>
</dbReference>
<keyword evidence="3 6" id="KW-0378">Hydrolase</keyword>
<dbReference type="Gene3D" id="3.90.70.10">
    <property type="entry name" value="Cysteine proteinases"/>
    <property type="match status" value="1"/>
</dbReference>
<dbReference type="GO" id="GO:0006508">
    <property type="term" value="P:proteolysis"/>
    <property type="evidence" value="ECO:0007669"/>
    <property type="project" value="UniProtKB-KW"/>
</dbReference>
<name>A0ABD6EK04_9BILA</name>
<dbReference type="PROSITE" id="PS50203">
    <property type="entry name" value="CALPAIN_CAT"/>
    <property type="match status" value="1"/>
</dbReference>
<feature type="compositionally biased region" description="Basic and acidic residues" evidence="7">
    <location>
        <begin position="169"/>
        <end position="178"/>
    </location>
</feature>
<feature type="active site" evidence="5 6">
    <location>
        <position position="470"/>
    </location>
</feature>
<dbReference type="PANTHER" id="PTHR46143:SF1">
    <property type="entry name" value="CALPAIN-7"/>
    <property type="match status" value="1"/>
</dbReference>
<dbReference type="InterPro" id="IPR007330">
    <property type="entry name" value="MIT_dom"/>
</dbReference>
<evidence type="ECO:0000313" key="10">
    <source>
        <dbReference type="Proteomes" id="UP001608902"/>
    </source>
</evidence>
<dbReference type="Gene3D" id="1.20.58.80">
    <property type="entry name" value="Phosphotransferase system, lactose/cellobiose-type IIA subunit"/>
    <property type="match status" value="2"/>
</dbReference>
<evidence type="ECO:0000256" key="3">
    <source>
        <dbReference type="ARBA" id="ARBA00022801"/>
    </source>
</evidence>
<evidence type="ECO:0000256" key="6">
    <source>
        <dbReference type="PROSITE-ProRule" id="PRU00239"/>
    </source>
</evidence>
<feature type="active site" evidence="5 6">
    <location>
        <position position="450"/>
    </location>
</feature>
<dbReference type="EMBL" id="JBGFUD010004766">
    <property type="protein sequence ID" value="MFH4979885.1"/>
    <property type="molecule type" value="Genomic_DNA"/>
</dbReference>
<proteinExistence type="inferred from homology"/>
<dbReference type="SMART" id="SM00745">
    <property type="entry name" value="MIT"/>
    <property type="match status" value="2"/>
</dbReference>
<accession>A0ABD6EK04</accession>
<dbReference type="PRINTS" id="PR00704">
    <property type="entry name" value="CALPAIN"/>
</dbReference>
<evidence type="ECO:0000256" key="1">
    <source>
        <dbReference type="ARBA" id="ARBA00007623"/>
    </source>
</evidence>
<feature type="active site" evidence="5 6">
    <location>
        <position position="283"/>
    </location>
</feature>
<reference evidence="9 10" key="1">
    <citation type="submission" date="2024-08" db="EMBL/GenBank/DDBJ databases">
        <title>Gnathostoma spinigerum genome.</title>
        <authorList>
            <person name="Gonzalez-Bertolin B."/>
            <person name="Monzon S."/>
            <person name="Zaballos A."/>
            <person name="Jimenez P."/>
            <person name="Dekumyoy P."/>
            <person name="Varona S."/>
            <person name="Cuesta I."/>
            <person name="Sumanam S."/>
            <person name="Adisakwattana P."/>
            <person name="Gasser R.B."/>
            <person name="Hernandez-Gonzalez A."/>
            <person name="Young N.D."/>
            <person name="Perteguer M.J."/>
        </authorList>
    </citation>
    <scope>NUCLEOTIDE SEQUENCE [LARGE SCALE GENOMIC DNA]</scope>
    <source>
        <strain evidence="9">AL3</strain>
        <tissue evidence="9">Liver</tissue>
    </source>
</reference>
<dbReference type="CDD" id="cd00044">
    <property type="entry name" value="CysPc"/>
    <property type="match status" value="1"/>
</dbReference>
<feature type="non-terminal residue" evidence="9">
    <location>
        <position position="659"/>
    </location>
</feature>
<organism evidence="9 10">
    <name type="scientific">Gnathostoma spinigerum</name>
    <dbReference type="NCBI Taxonomy" id="75299"/>
    <lineage>
        <taxon>Eukaryota</taxon>
        <taxon>Metazoa</taxon>
        <taxon>Ecdysozoa</taxon>
        <taxon>Nematoda</taxon>
        <taxon>Chromadorea</taxon>
        <taxon>Rhabditida</taxon>
        <taxon>Spirurina</taxon>
        <taxon>Gnathostomatomorpha</taxon>
        <taxon>Gnathostomatoidea</taxon>
        <taxon>Gnathostomatidae</taxon>
        <taxon>Gnathostoma</taxon>
    </lineage>
</organism>
<gene>
    <name evidence="9" type="ORF">AB6A40_006594</name>
</gene>
<evidence type="ECO:0000256" key="7">
    <source>
        <dbReference type="SAM" id="MobiDB-lite"/>
    </source>
</evidence>
<dbReference type="Proteomes" id="UP001608902">
    <property type="component" value="Unassembled WGS sequence"/>
</dbReference>
<dbReference type="Pfam" id="PF04212">
    <property type="entry name" value="MIT"/>
    <property type="match status" value="2"/>
</dbReference>
<evidence type="ECO:0000259" key="8">
    <source>
        <dbReference type="PROSITE" id="PS50203"/>
    </source>
</evidence>
<keyword evidence="4 6" id="KW-0788">Thiol protease</keyword>
<dbReference type="InterPro" id="IPR001300">
    <property type="entry name" value="Peptidase_C2_calpain_cat"/>
</dbReference>
<dbReference type="AlphaFoldDB" id="A0ABD6EK04"/>
<dbReference type="SUPFAM" id="SSF49758">
    <property type="entry name" value="Calpain large subunit, middle domain (domain III)"/>
    <property type="match status" value="1"/>
</dbReference>
<comment type="caution">
    <text evidence="9">The sequence shown here is derived from an EMBL/GenBank/DDBJ whole genome shotgun (WGS) entry which is preliminary data.</text>
</comment>
<dbReference type="Pfam" id="PF00648">
    <property type="entry name" value="Peptidase_C2"/>
    <property type="match status" value="1"/>
</dbReference>
<sequence>MDEAAKSAEKAVQYDQSRKWSAAIYFYEDAANIILSLIQDNTLPISYKEKADGYVKRAEFLKTRSNSITSPNVKSKQQLDLERAKFLLYQAFDSDEAGNVEEAVTLYSEAVEFCIKSIKSCDSCFRDKLQNLAKRALDRAEELKELKKISVSSELHLPEVPTDELSQLKLDDNKESRSSHRPTSPSLSRRVARGELLDRTELQVLATTSNINGRQYVPFLTIDLKEKFAYPVPFSDPHGHLKLSSKQLKHLKGWMRPSEFMEDPKVIEKVDSGTIKQTVISDCSFISSLAISARYESRFGKRIVTSTIYPQNRRGEPVHNPCGKYMIKLHINGVWRKVVIDDYFPIGQDGSFLCSYSQKKNELWVSLLEKGYMKVMGGYDFPGSNSSIDMHALTGWIPERMSLKSPKGSDIDSIFEKLVSRFHQGHCLVTLATGNLSKEDTSRSGLVECHAYAVLDMRNVQGKRLLMLKNPWTHLRWKGRYSEKDASNWTPSLRKELSYSPDDAQQFDDGVFWIDYESVCRFFEVFYVNWDPSLFPYTYGLHAMWSAGQGPVKDLYSVAANPQYTLEVQNKNGTCAVWILLTRHITEKNDFADNKEYITVMVYKSGKKIYLPFDPKPILEPIRINSPHYLAQFVVTDPGSQKYTLVVAQHEKQKTIYYT</sequence>
<evidence type="ECO:0000313" key="9">
    <source>
        <dbReference type="EMBL" id="MFH4979885.1"/>
    </source>
</evidence>
<dbReference type="InterPro" id="IPR036213">
    <property type="entry name" value="Calpain_III_sf"/>
</dbReference>
<dbReference type="InterPro" id="IPR038765">
    <property type="entry name" value="Papain-like_cys_pep_sf"/>
</dbReference>
<comment type="similarity">
    <text evidence="1">Belongs to the peptidase C2 family.</text>
</comment>
<keyword evidence="10" id="KW-1185">Reference proteome</keyword>